<protein>
    <recommendedName>
        <fullName evidence="3">Encoded protein</fullName>
    </recommendedName>
</protein>
<gene>
    <name evidence="1" type="ORF">DUNSADRAFT_15208</name>
</gene>
<reference evidence="1" key="1">
    <citation type="submission" date="2017-08" db="EMBL/GenBank/DDBJ databases">
        <authorList>
            <person name="Polle J.E."/>
            <person name="Barry K."/>
            <person name="Cushman J."/>
            <person name="Schmutz J."/>
            <person name="Tran D."/>
            <person name="Hathwaick L.T."/>
            <person name="Yim W.C."/>
            <person name="Jenkins J."/>
            <person name="Mckie-Krisberg Z.M."/>
            <person name="Prochnik S."/>
            <person name="Lindquist E."/>
            <person name="Dockter R.B."/>
            <person name="Adam C."/>
            <person name="Molina H."/>
            <person name="Bunkerborg J."/>
            <person name="Jin E."/>
            <person name="Buchheim M."/>
            <person name="Magnuson J."/>
        </authorList>
    </citation>
    <scope>NUCLEOTIDE SEQUENCE</scope>
    <source>
        <strain evidence="1">CCAP 19/18</strain>
    </source>
</reference>
<proteinExistence type="predicted"/>
<organism evidence="1 2">
    <name type="scientific">Dunaliella salina</name>
    <name type="common">Green alga</name>
    <name type="synonym">Protococcus salinus</name>
    <dbReference type="NCBI Taxonomy" id="3046"/>
    <lineage>
        <taxon>Eukaryota</taxon>
        <taxon>Viridiplantae</taxon>
        <taxon>Chlorophyta</taxon>
        <taxon>core chlorophytes</taxon>
        <taxon>Chlorophyceae</taxon>
        <taxon>CS clade</taxon>
        <taxon>Chlamydomonadales</taxon>
        <taxon>Dunaliellaceae</taxon>
        <taxon>Dunaliella</taxon>
    </lineage>
</organism>
<accession>A0ABQ7G5T6</accession>
<dbReference type="EMBL" id="MU070094">
    <property type="protein sequence ID" value="KAF5829972.1"/>
    <property type="molecule type" value="Genomic_DNA"/>
</dbReference>
<name>A0ABQ7G5T6_DUNSA</name>
<evidence type="ECO:0008006" key="3">
    <source>
        <dbReference type="Google" id="ProtNLM"/>
    </source>
</evidence>
<keyword evidence="2" id="KW-1185">Reference proteome</keyword>
<evidence type="ECO:0000313" key="2">
    <source>
        <dbReference type="Proteomes" id="UP000815325"/>
    </source>
</evidence>
<dbReference type="Proteomes" id="UP000815325">
    <property type="component" value="Unassembled WGS sequence"/>
</dbReference>
<comment type="caution">
    <text evidence="1">The sequence shown here is derived from an EMBL/GenBank/DDBJ whole genome shotgun (WGS) entry which is preliminary data.</text>
</comment>
<sequence length="92" mass="10057">MMQGNLAMVRDAWNTALRLVVSRRLKTSPSSSCGSESRVGGGAVACCLGIPVLRCCRCALLRRWGGDSCCWSSFLPDRSRMSEGAMQRVSIW</sequence>
<evidence type="ECO:0000313" key="1">
    <source>
        <dbReference type="EMBL" id="KAF5829972.1"/>
    </source>
</evidence>